<comment type="catalytic activity">
    <reaction evidence="9">
        <text>6-carboxy-5,6,7,8-tetrahydropterin + H(+) = 7-carboxy-7-carbaguanine + NH4(+)</text>
        <dbReference type="Rhea" id="RHEA:27974"/>
        <dbReference type="ChEBI" id="CHEBI:15378"/>
        <dbReference type="ChEBI" id="CHEBI:28938"/>
        <dbReference type="ChEBI" id="CHEBI:61032"/>
        <dbReference type="ChEBI" id="CHEBI:61036"/>
        <dbReference type="EC" id="4.3.99.3"/>
    </reaction>
</comment>
<dbReference type="SFLD" id="SFLDS00029">
    <property type="entry name" value="Radical_SAM"/>
    <property type="match status" value="1"/>
</dbReference>
<evidence type="ECO:0000256" key="7">
    <source>
        <dbReference type="ARBA" id="ARBA00023014"/>
    </source>
</evidence>
<dbReference type="GO" id="GO:0051539">
    <property type="term" value="F:4 iron, 4 sulfur cluster binding"/>
    <property type="evidence" value="ECO:0007669"/>
    <property type="project" value="UniProtKB-UniRule"/>
</dbReference>
<feature type="binding site" evidence="9">
    <location>
        <begin position="47"/>
        <end position="49"/>
    </location>
    <ligand>
        <name>S-adenosyl-L-methionine</name>
        <dbReference type="ChEBI" id="CHEBI:59789"/>
    </ligand>
</feature>
<evidence type="ECO:0000259" key="10">
    <source>
        <dbReference type="PROSITE" id="PS51918"/>
    </source>
</evidence>
<evidence type="ECO:0000256" key="1">
    <source>
        <dbReference type="ARBA" id="ARBA00022485"/>
    </source>
</evidence>
<accession>A0A240E3B8</accession>
<keyword evidence="2 9" id="KW-0949">S-adenosyl-L-methionine</keyword>
<comment type="cofactor">
    <cofactor evidence="9">
        <name>[4Fe-4S] cluster</name>
        <dbReference type="ChEBI" id="CHEBI:49883"/>
    </cofactor>
    <text evidence="9">Binds 1 [4Fe-4S] cluster. The cluster is coordinated with 3 cysteines and an exchangeable S-adenosyl-L-methionine.</text>
</comment>
<dbReference type="GO" id="GO:0008616">
    <property type="term" value="P:tRNA queuosine(34) biosynthetic process"/>
    <property type="evidence" value="ECO:0007669"/>
    <property type="project" value="UniProtKB-UniRule"/>
</dbReference>
<keyword evidence="3 9" id="KW-0479">Metal-binding</keyword>
<evidence type="ECO:0000256" key="2">
    <source>
        <dbReference type="ARBA" id="ARBA00022691"/>
    </source>
</evidence>
<comment type="subunit">
    <text evidence="9">Homodimer.</text>
</comment>
<comment type="similarity">
    <text evidence="9">Belongs to the radical SAM superfamily. 7-carboxy-7-deazaguanine synthase family.</text>
</comment>
<feature type="binding site" evidence="9">
    <location>
        <position position="94"/>
    </location>
    <ligand>
        <name>S-adenosyl-L-methionine</name>
        <dbReference type="ChEBI" id="CHEBI:59789"/>
    </ligand>
</feature>
<feature type="binding site" evidence="9">
    <location>
        <begin position="180"/>
        <end position="183"/>
    </location>
    <ligand>
        <name>S-adenosyl-L-methionine</name>
        <dbReference type="ChEBI" id="CHEBI:59789"/>
    </ligand>
</feature>
<dbReference type="GO" id="GO:0000287">
    <property type="term" value="F:magnesium ion binding"/>
    <property type="evidence" value="ECO:0007669"/>
    <property type="project" value="UniProtKB-UniRule"/>
</dbReference>
<keyword evidence="4 9" id="KW-0671">Queuosine biosynthesis</keyword>
<protein>
    <recommendedName>
        <fullName evidence="9">7-carboxy-7-deazaguanine synthase</fullName>
        <shortName evidence="9">CDG synthase</shortName>
        <ecNumber evidence="9">4.3.99.3</ecNumber>
    </recommendedName>
    <alternativeName>
        <fullName evidence="9">Queuosine biosynthesis protein QueE</fullName>
    </alternativeName>
</protein>
<dbReference type="PIRSF" id="PIRSF000370">
    <property type="entry name" value="QueE"/>
    <property type="match status" value="1"/>
</dbReference>
<comment type="cofactor">
    <cofactor evidence="9">
        <name>S-adenosyl-L-methionine</name>
        <dbReference type="ChEBI" id="CHEBI:59789"/>
    </cofactor>
    <text evidence="9">Binds 1 S-adenosyl-L-methionine per subunit.</text>
</comment>
<keyword evidence="1 9" id="KW-0004">4Fe-4S</keyword>
<dbReference type="InterPro" id="IPR024924">
    <property type="entry name" value="7-CO-7-deazaguanine_synth-like"/>
</dbReference>
<proteinExistence type="inferred from homology"/>
<evidence type="ECO:0000256" key="3">
    <source>
        <dbReference type="ARBA" id="ARBA00022723"/>
    </source>
</evidence>
<dbReference type="NCBIfam" id="TIGR04508">
    <property type="entry name" value="queE_Cx14CxxC"/>
    <property type="match status" value="1"/>
</dbReference>
<dbReference type="Proteomes" id="UP000218069">
    <property type="component" value="Unassembled WGS sequence"/>
</dbReference>
<feature type="binding site" evidence="9">
    <location>
        <position position="26"/>
    </location>
    <ligand>
        <name>substrate</name>
    </ligand>
</feature>
<feature type="binding site" evidence="9">
    <location>
        <begin position="11"/>
        <end position="13"/>
    </location>
    <ligand>
        <name>substrate</name>
    </ligand>
</feature>
<feature type="binding site" evidence="9">
    <location>
        <position position="50"/>
    </location>
    <ligand>
        <name>Mg(2+)</name>
        <dbReference type="ChEBI" id="CHEBI:18420"/>
    </ligand>
</feature>
<dbReference type="CDD" id="cd01335">
    <property type="entry name" value="Radical_SAM"/>
    <property type="match status" value="1"/>
</dbReference>
<feature type="binding site" evidence="9">
    <location>
        <position position="48"/>
    </location>
    <ligand>
        <name>[4Fe-4S] cluster</name>
        <dbReference type="ChEBI" id="CHEBI:49883"/>
        <note>4Fe-4S-S-AdoMet</note>
    </ligand>
</feature>
<comment type="function">
    <text evidence="9">Catalyzes the complex heterocyclic radical-mediated conversion of 6-carboxy-5,6,7,8-tetrahydropterin (CPH4) to 7-carboxy-7-deazaguanine (CDG), a step common to the biosynthetic pathways of all 7-deazapurine-containing compounds.</text>
</comment>
<sequence>MYTVKELFPTLQGEGAHAGRAAIFCRFAGCNLWSGREEDRATAVCQFCDTDFVGSDGAGGGKFENAELLANAIEDAWLSTGAGPQQRYVVFTGGEPLLQLDAALIEALHGKGFSIAIETNGTIKVPKGIDWVCVSPKAGSDLIVLQADEIKLVIPQSGHQALESLLARFEGMDYRNRFLQPMDGLTLKENTALAVRLCQKRPLWRLSVQAHKMIGIR</sequence>
<name>A0A240E3B8_9BURK</name>
<keyword evidence="7 9" id="KW-0411">Iron-sulfur</keyword>
<dbReference type="GO" id="GO:0016840">
    <property type="term" value="F:carbon-nitrogen lyase activity"/>
    <property type="evidence" value="ECO:0007669"/>
    <property type="project" value="UniProtKB-UniRule"/>
</dbReference>
<dbReference type="SUPFAM" id="SSF102114">
    <property type="entry name" value="Radical SAM enzymes"/>
    <property type="match status" value="1"/>
</dbReference>
<evidence type="ECO:0000256" key="9">
    <source>
        <dbReference type="HAMAP-Rule" id="MF_00917"/>
    </source>
</evidence>
<dbReference type="HAMAP" id="MF_00917">
    <property type="entry name" value="QueE"/>
    <property type="match status" value="1"/>
</dbReference>
<dbReference type="InterPro" id="IPR007197">
    <property type="entry name" value="rSAM"/>
</dbReference>
<dbReference type="PANTHER" id="PTHR42836">
    <property type="entry name" value="7-CARBOXY-7-DEAZAGUANINE SYNTHASE"/>
    <property type="match status" value="1"/>
</dbReference>
<keyword evidence="12" id="KW-1185">Reference proteome</keyword>
<keyword evidence="8 9" id="KW-0456">Lyase</keyword>
<dbReference type="EC" id="4.3.99.3" evidence="9"/>
<dbReference type="AlphaFoldDB" id="A0A240E3B8"/>
<keyword evidence="6 9" id="KW-0408">Iron</keyword>
<dbReference type="EMBL" id="OANS01000005">
    <property type="protein sequence ID" value="SNX29424.1"/>
    <property type="molecule type" value="Genomic_DNA"/>
</dbReference>
<evidence type="ECO:0000256" key="6">
    <source>
        <dbReference type="ARBA" id="ARBA00023004"/>
    </source>
</evidence>
<keyword evidence="5 9" id="KW-0460">Magnesium</keyword>
<feature type="domain" description="Radical SAM core" evidence="10">
    <location>
        <begin position="17"/>
        <end position="217"/>
    </location>
</feature>
<evidence type="ECO:0000256" key="5">
    <source>
        <dbReference type="ARBA" id="ARBA00022842"/>
    </source>
</evidence>
<evidence type="ECO:0000313" key="11">
    <source>
        <dbReference type="EMBL" id="SNX29424.1"/>
    </source>
</evidence>
<dbReference type="GO" id="GO:1904047">
    <property type="term" value="F:S-adenosyl-L-methionine binding"/>
    <property type="evidence" value="ECO:0007669"/>
    <property type="project" value="UniProtKB-UniRule"/>
</dbReference>
<feature type="binding site" evidence="9">
    <location>
        <position position="92"/>
    </location>
    <ligand>
        <name>substrate</name>
    </ligand>
</feature>
<dbReference type="UniPathway" id="UPA00391"/>
<reference evidence="12" key="1">
    <citation type="submission" date="2017-08" db="EMBL/GenBank/DDBJ databases">
        <authorList>
            <person name="Varghese N."/>
            <person name="Submissions S."/>
        </authorList>
    </citation>
    <scope>NUCLEOTIDE SEQUENCE [LARGE SCALE GENOMIC DNA]</scope>
    <source>
        <strain evidence="12">AP-Melu-1000-B4</strain>
    </source>
</reference>
<dbReference type="PANTHER" id="PTHR42836:SF1">
    <property type="entry name" value="7-CARBOXY-7-DEAZAGUANINE SYNTHASE"/>
    <property type="match status" value="1"/>
</dbReference>
<dbReference type="InterPro" id="IPR058240">
    <property type="entry name" value="rSAM_sf"/>
</dbReference>
<feature type="binding site" evidence="9">
    <location>
        <position position="30"/>
    </location>
    <ligand>
        <name>[4Fe-4S] cluster</name>
        <dbReference type="ChEBI" id="CHEBI:49883"/>
        <note>4Fe-4S-S-AdoMet</note>
    </ligand>
</feature>
<dbReference type="InterPro" id="IPR013785">
    <property type="entry name" value="Aldolase_TIM"/>
</dbReference>
<dbReference type="InterPro" id="IPR030977">
    <property type="entry name" value="QueE_Cx14CxxC"/>
</dbReference>
<feature type="binding site" evidence="9">
    <location>
        <position position="45"/>
    </location>
    <ligand>
        <name>[4Fe-4S] cluster</name>
        <dbReference type="ChEBI" id="CHEBI:49883"/>
        <note>4Fe-4S-S-AdoMet</note>
    </ligand>
</feature>
<dbReference type="PROSITE" id="PS51918">
    <property type="entry name" value="RADICAL_SAM"/>
    <property type="match status" value="1"/>
</dbReference>
<evidence type="ECO:0000256" key="4">
    <source>
        <dbReference type="ARBA" id="ARBA00022785"/>
    </source>
</evidence>
<dbReference type="SFLD" id="SFLDF00376">
    <property type="entry name" value="7-carboxy-7-deazaguanine_synth"/>
    <property type="match status" value="1"/>
</dbReference>
<comment type="pathway">
    <text evidence="9">Purine metabolism; 7-cyano-7-deazaguanine biosynthesis.</text>
</comment>
<evidence type="ECO:0000313" key="12">
    <source>
        <dbReference type="Proteomes" id="UP000218069"/>
    </source>
</evidence>
<evidence type="ECO:0000256" key="8">
    <source>
        <dbReference type="ARBA" id="ARBA00023239"/>
    </source>
</evidence>
<organism evidence="11 12">
    <name type="scientific">Polynucleobacter meluiroseus</name>
    <dbReference type="NCBI Taxonomy" id="1938814"/>
    <lineage>
        <taxon>Bacteria</taxon>
        <taxon>Pseudomonadati</taxon>
        <taxon>Pseudomonadota</taxon>
        <taxon>Betaproteobacteria</taxon>
        <taxon>Burkholderiales</taxon>
        <taxon>Burkholderiaceae</taxon>
        <taxon>Polynucleobacter</taxon>
    </lineage>
</organism>
<gene>
    <name evidence="9" type="primary">queE</name>
    <name evidence="11" type="ORF">SAMN06295945_1801</name>
</gene>
<comment type="caution">
    <text evidence="9">Lacks conserved residue(s) required for the propagation of feature annotation.</text>
</comment>
<feature type="binding site" evidence="9">
    <location>
        <begin position="135"/>
        <end position="137"/>
    </location>
    <ligand>
        <name>S-adenosyl-L-methionine</name>
        <dbReference type="ChEBI" id="CHEBI:59789"/>
    </ligand>
</feature>
<dbReference type="Gene3D" id="3.20.20.70">
    <property type="entry name" value="Aldolase class I"/>
    <property type="match status" value="1"/>
</dbReference>
<comment type="cofactor">
    <cofactor evidence="9">
        <name>Mg(2+)</name>
        <dbReference type="ChEBI" id="CHEBI:18420"/>
    </cofactor>
</comment>